<dbReference type="InterPro" id="IPR017582">
    <property type="entry name" value="SelU"/>
</dbReference>
<evidence type="ECO:0000256" key="1">
    <source>
        <dbReference type="ARBA" id="ARBA00023266"/>
    </source>
</evidence>
<evidence type="ECO:0000313" key="3">
    <source>
        <dbReference type="EMBL" id="SFV55355.1"/>
    </source>
</evidence>
<dbReference type="PANTHER" id="PTHR30401">
    <property type="entry name" value="TRNA 2-SELENOURIDINE SYNTHASE"/>
    <property type="match status" value="1"/>
</dbReference>
<dbReference type="InterPro" id="IPR036873">
    <property type="entry name" value="Rhodanese-like_dom_sf"/>
</dbReference>
<dbReference type="GO" id="GO:0043828">
    <property type="term" value="F:tRNA 2-selenouridine synthase activity"/>
    <property type="evidence" value="ECO:0007669"/>
    <property type="project" value="InterPro"/>
</dbReference>
<dbReference type="AlphaFoldDB" id="A0A1W1BPF4"/>
<dbReference type="InterPro" id="IPR001763">
    <property type="entry name" value="Rhodanese-like_dom"/>
</dbReference>
<keyword evidence="1" id="KW-0711">Selenium</keyword>
<dbReference type="SUPFAM" id="SSF52821">
    <property type="entry name" value="Rhodanese/Cell cycle control phosphatase"/>
    <property type="match status" value="1"/>
</dbReference>
<organism evidence="3">
    <name type="scientific">hydrothermal vent metagenome</name>
    <dbReference type="NCBI Taxonomy" id="652676"/>
    <lineage>
        <taxon>unclassified sequences</taxon>
        <taxon>metagenomes</taxon>
        <taxon>ecological metagenomes</taxon>
    </lineage>
</organism>
<dbReference type="GO" id="GO:0002098">
    <property type="term" value="P:tRNA wobble uridine modification"/>
    <property type="evidence" value="ECO:0007669"/>
    <property type="project" value="InterPro"/>
</dbReference>
<dbReference type="Pfam" id="PF26341">
    <property type="entry name" value="AAA_SelU"/>
    <property type="match status" value="1"/>
</dbReference>
<gene>
    <name evidence="3" type="ORF">MNB_SV-6-1923</name>
</gene>
<sequence length="373" mass="42908">MDSLPQSDDFKSIILNDTPLIDVRAPIEFVKGSFPNATNLPLMSNDERHQVGICYKKYGNSEATKLGHTLVSGEIRESRIADWCEFVESNPNAMLYCFRGGERSQISQRWLAQKGIDIVRLRGGYKAFRQYLIETLESSSKSINPIVLGGRTGSGKTILLQEVENMIDLEALANHRGSSFGRYTTPQPSQIDFENSLAYAMVKQIESNHKHIIFEDEGRNIGQSYLPKVFVDTLSKAPLIILERDIQERIDITLDEYVASAQQNYINNGIDDPISSWSSDILDSMRRIERRLGGLRYQKLIHIFTNAIELQRRDGVLDGHREWIEYLLVEYYDPMYDYQISKRENQILFRGNSEEVLSYIKEDNHDNCTRYSK</sequence>
<dbReference type="Gene3D" id="3.40.250.10">
    <property type="entry name" value="Rhodanese-like domain"/>
    <property type="match status" value="1"/>
</dbReference>
<dbReference type="EMBL" id="FPHC01000037">
    <property type="protein sequence ID" value="SFV55355.1"/>
    <property type="molecule type" value="Genomic_DNA"/>
</dbReference>
<protein>
    <submittedName>
        <fullName evidence="3">Selenophosphate-dependent tRNA 2-selenouridine synthase</fullName>
    </submittedName>
</protein>
<dbReference type="Pfam" id="PF00581">
    <property type="entry name" value="Rhodanese"/>
    <property type="match status" value="1"/>
</dbReference>
<reference evidence="3" key="1">
    <citation type="submission" date="2016-10" db="EMBL/GenBank/DDBJ databases">
        <authorList>
            <person name="de Groot N.N."/>
        </authorList>
    </citation>
    <scope>NUCLEOTIDE SEQUENCE</scope>
</reference>
<name>A0A1W1BPF4_9ZZZZ</name>
<dbReference type="HAMAP" id="MF_01622">
    <property type="entry name" value="tRNA_sel_U_synth"/>
    <property type="match status" value="1"/>
</dbReference>
<feature type="domain" description="Rhodanese" evidence="2">
    <location>
        <begin position="14"/>
        <end position="137"/>
    </location>
</feature>
<dbReference type="NCBIfam" id="NF008751">
    <property type="entry name" value="PRK11784.1-3"/>
    <property type="match status" value="1"/>
</dbReference>
<dbReference type="NCBIfam" id="NF008750">
    <property type="entry name" value="PRK11784.1-2"/>
    <property type="match status" value="1"/>
</dbReference>
<dbReference type="InterPro" id="IPR058840">
    <property type="entry name" value="AAA_SelU"/>
</dbReference>
<dbReference type="PANTHER" id="PTHR30401:SF0">
    <property type="entry name" value="TRNA 2-SELENOURIDINE SYNTHASE"/>
    <property type="match status" value="1"/>
</dbReference>
<proteinExistence type="inferred from homology"/>
<evidence type="ECO:0000259" key="2">
    <source>
        <dbReference type="PROSITE" id="PS50206"/>
    </source>
</evidence>
<accession>A0A1W1BPF4</accession>
<dbReference type="SMART" id="SM00450">
    <property type="entry name" value="RHOD"/>
    <property type="match status" value="1"/>
</dbReference>
<dbReference type="PROSITE" id="PS50206">
    <property type="entry name" value="RHODANESE_3"/>
    <property type="match status" value="1"/>
</dbReference>
<dbReference type="NCBIfam" id="TIGR03167">
    <property type="entry name" value="tRNA_sel_U_synt"/>
    <property type="match status" value="1"/>
</dbReference>